<keyword evidence="2 9" id="KW-1139">Helical capsid protein</keyword>
<dbReference type="EMBL" id="OQ970177">
    <property type="protein sequence ID" value="WIU81498.1"/>
    <property type="molecule type" value="Viral_cRNA"/>
</dbReference>
<keyword evidence="3 9" id="KW-0167">Capsid protein</keyword>
<keyword evidence="6 9" id="KW-0543">Viral nucleoprotein</keyword>
<feature type="compositionally biased region" description="Basic and acidic residues" evidence="10">
    <location>
        <begin position="530"/>
        <end position="540"/>
    </location>
</feature>
<dbReference type="GO" id="GO:0019013">
    <property type="term" value="C:viral nucleocapsid"/>
    <property type="evidence" value="ECO:0007669"/>
    <property type="project" value="UniProtKB-KW"/>
</dbReference>
<name>A0A9Y1Z4D4_9MONO</name>
<dbReference type="GO" id="GO:0019029">
    <property type="term" value="C:helical viral capsid"/>
    <property type="evidence" value="ECO:0007669"/>
    <property type="project" value="UniProtKB-KW"/>
</dbReference>
<feature type="compositionally biased region" description="Low complexity" evidence="10">
    <location>
        <begin position="486"/>
        <end position="497"/>
    </location>
</feature>
<evidence type="ECO:0000313" key="11">
    <source>
        <dbReference type="EMBL" id="WIU81498.1"/>
    </source>
</evidence>
<evidence type="ECO:0000256" key="1">
    <source>
        <dbReference type="ARBA" id="ARBA00007642"/>
    </source>
</evidence>
<keyword evidence="8 9" id="KW-0687">Ribonucleoprotein</keyword>
<protein>
    <recommendedName>
        <fullName evidence="9">Nucleocapsid</fullName>
    </recommendedName>
    <alternativeName>
        <fullName evidence="9">Nucleocapsid protein</fullName>
    </alternativeName>
</protein>
<dbReference type="GO" id="GO:0003723">
    <property type="term" value="F:RNA binding"/>
    <property type="evidence" value="ECO:0007669"/>
    <property type="project" value="UniProtKB-KW"/>
</dbReference>
<evidence type="ECO:0000256" key="9">
    <source>
        <dbReference type="RuleBase" id="RU361245"/>
    </source>
</evidence>
<keyword evidence="5 9" id="KW-0694">RNA-binding</keyword>
<evidence type="ECO:0000256" key="8">
    <source>
        <dbReference type="ARBA" id="ARBA00023274"/>
    </source>
</evidence>
<organism evidence="11">
    <name type="scientific">Apodemus agrarius jeilongvirus</name>
    <dbReference type="NCBI Taxonomy" id="3049972"/>
    <lineage>
        <taxon>Viruses</taxon>
        <taxon>Riboviria</taxon>
        <taxon>Orthornavirae</taxon>
        <taxon>Negarnaviricota</taxon>
        <taxon>Haploviricotina</taxon>
        <taxon>Monjiviricetes</taxon>
        <taxon>Mononegavirales</taxon>
        <taxon>Paramyxoviridae</taxon>
        <taxon>Orthoparamyxovirinae</taxon>
        <taxon>Jeilongvirus</taxon>
    </lineage>
</organism>
<feature type="region of interest" description="Disordered" evidence="10">
    <location>
        <begin position="420"/>
        <end position="458"/>
    </location>
</feature>
<comment type="similarity">
    <text evidence="1 9">Belongs to the paramyxoviruses nucleocapsid family.</text>
</comment>
<dbReference type="GO" id="GO:0030430">
    <property type="term" value="C:host cell cytoplasm"/>
    <property type="evidence" value="ECO:0007669"/>
    <property type="project" value="UniProtKB-SubCell"/>
</dbReference>
<evidence type="ECO:0000256" key="10">
    <source>
        <dbReference type="SAM" id="MobiDB-lite"/>
    </source>
</evidence>
<feature type="compositionally biased region" description="Polar residues" evidence="10">
    <location>
        <begin position="422"/>
        <end position="437"/>
    </location>
</feature>
<gene>
    <name evidence="11" type="primary">N</name>
</gene>
<evidence type="ECO:0000256" key="3">
    <source>
        <dbReference type="ARBA" id="ARBA00022561"/>
    </source>
</evidence>
<dbReference type="InterPro" id="IPR002021">
    <property type="entry name" value="Paramyx_ncap"/>
</dbReference>
<proteinExistence type="inferred from homology"/>
<evidence type="ECO:0000256" key="5">
    <source>
        <dbReference type="ARBA" id="ARBA00022884"/>
    </source>
</evidence>
<evidence type="ECO:0000256" key="4">
    <source>
        <dbReference type="ARBA" id="ARBA00022844"/>
    </source>
</evidence>
<dbReference type="GO" id="GO:1990904">
    <property type="term" value="C:ribonucleoprotein complex"/>
    <property type="evidence" value="ECO:0007669"/>
    <property type="project" value="UniProtKB-KW"/>
</dbReference>
<feature type="region of interest" description="Disordered" evidence="10">
    <location>
        <begin position="486"/>
        <end position="549"/>
    </location>
</feature>
<comment type="subcellular location">
    <subcellularLocation>
        <location evidence="9">Virion</location>
    </subcellularLocation>
    <subcellularLocation>
        <location evidence="9">Host cytoplasm</location>
    </subcellularLocation>
</comment>
<evidence type="ECO:0000256" key="2">
    <source>
        <dbReference type="ARBA" id="ARBA00022497"/>
    </source>
</evidence>
<dbReference type="Pfam" id="PF00973">
    <property type="entry name" value="Paramyxo_ncap"/>
    <property type="match status" value="1"/>
</dbReference>
<keyword evidence="4 9" id="KW-0946">Virion</keyword>
<comment type="subunit">
    <text evidence="9">Homomultimer; forms the nucleocapsid. Binds to the viral genomic RNA. N0 interacts with the phosphoprotein (via N-terminus); this interaction allows P to chaperon N0 to avoid N polymerization before encapsidation. Interacts as N-RNA template with the phosphoprotein (via C-terminus); this interaction positions the polymerase on the template.</text>
</comment>
<reference evidence="11" key="1">
    <citation type="submission" date="2023-05" db="EMBL/GenBank/DDBJ databases">
        <authorList>
            <person name="Xu J."/>
            <person name="Chen J."/>
            <person name="Ren Y."/>
            <person name="Chen L."/>
            <person name="How W."/>
        </authorList>
    </citation>
    <scope>NUCLEOTIDE SEQUENCE</scope>
    <source>
        <strain evidence="11">Jingzhou148</strain>
    </source>
</reference>
<evidence type="ECO:0000256" key="6">
    <source>
        <dbReference type="ARBA" id="ARBA00023086"/>
    </source>
</evidence>
<comment type="function">
    <text evidence="9">Forms the helical nucleocapsid (NC), protecting the genome from nucleases.</text>
</comment>
<accession>A0A9Y1Z4D4</accession>
<keyword evidence="7 9" id="KW-1035">Host cytoplasm</keyword>
<sequence length="549" mass="60967">MNDKFLGAKTLFSGVGLGYTKMSKLGSVLEEFRSHKNAPPKRGILTAALQGLKKNVVIPVPMMKDPSKRFHFITFCLQLVWSARSSGAFITGAMMSLLSVFAENPGAMLRSLLNDPDIDVQIAEVADIDNDNIKLATRGRGMEAYEREMIQMASTGPAGGGSPYPFVNTDFRRLIPRSTEDLQNAIQTITVQIWILLTKAVTAIDTARDSEGRRWVKYEQQRRADLDYRLSEAWLDFARNRIASDLAVRRYMVEILIDANKAAPPKARILELICDVGNYINEAGMAGFFLTIKYGIETKYPALALNELQADLATVLSLMKCYISLGERGPYMVILEDSIQTKFSPGSYPLLWSYAMGVGAMLDRAVNNLNYSRTYLEQSFYNLGAGMVEKMEGSVNRQVAEELGLTEDQINQVKEIVKQETEMTGGTQKAQPKTQGGMSKFVPEGTEDIVPDGGDFDRDYGDETPYARELARQKMYEIGAVERSKPAPAMAMPSQAADAEKMKGMKSQISGILKKEKKLRKPPLPPERSSTPDDDKRSEIADDMAVFDS</sequence>
<evidence type="ECO:0000256" key="7">
    <source>
        <dbReference type="ARBA" id="ARBA00023200"/>
    </source>
</evidence>
<dbReference type="GO" id="GO:0005198">
    <property type="term" value="F:structural molecule activity"/>
    <property type="evidence" value="ECO:0007669"/>
    <property type="project" value="InterPro"/>
</dbReference>